<evidence type="ECO:0000313" key="3">
    <source>
        <dbReference type="RefSeq" id="XP_050935420.1"/>
    </source>
</evidence>
<sequence>MQLSTTQISWTQGHPNAQPFLMLATQMHGDARRSREDSCCSASTMFNRLFGKLEQEANALATLEKLSETLEMVEKKENDLVKKAVAAEVEEGRSCECSSGKWDHTYIHMSWLIVCIIQRNLPLKDWEQPVIFFKFSFTFTPRLWLQELFRETYYEAS</sequence>
<accession>A0ABM3KCB8</accession>
<dbReference type="GeneID" id="103502077"/>
<keyword evidence="2" id="KW-1185">Reference proteome</keyword>
<name>A0ABM3KCB8_CUCME</name>
<protein>
    <submittedName>
        <fullName evidence="3">Uncharacterized protein LOC103502077 isoform X1</fullName>
    </submittedName>
</protein>
<organism evidence="2 3">
    <name type="scientific">Cucumis melo</name>
    <name type="common">Muskmelon</name>
    <dbReference type="NCBI Taxonomy" id="3656"/>
    <lineage>
        <taxon>Eukaryota</taxon>
        <taxon>Viridiplantae</taxon>
        <taxon>Streptophyta</taxon>
        <taxon>Embryophyta</taxon>
        <taxon>Tracheophyta</taxon>
        <taxon>Spermatophyta</taxon>
        <taxon>Magnoliopsida</taxon>
        <taxon>eudicotyledons</taxon>
        <taxon>Gunneridae</taxon>
        <taxon>Pentapetalae</taxon>
        <taxon>rosids</taxon>
        <taxon>fabids</taxon>
        <taxon>Cucurbitales</taxon>
        <taxon>Cucurbitaceae</taxon>
        <taxon>Benincaseae</taxon>
        <taxon>Cucumis</taxon>
    </lineage>
</organism>
<dbReference type="Proteomes" id="UP001652600">
    <property type="component" value="Chromosome 11"/>
</dbReference>
<evidence type="ECO:0000256" key="1">
    <source>
        <dbReference type="SAM" id="Coils"/>
    </source>
</evidence>
<feature type="coiled-coil region" evidence="1">
    <location>
        <begin position="56"/>
        <end position="83"/>
    </location>
</feature>
<reference evidence="3" key="1">
    <citation type="submission" date="2025-08" db="UniProtKB">
        <authorList>
            <consortium name="RefSeq"/>
        </authorList>
    </citation>
    <scope>IDENTIFICATION</scope>
    <source>
        <tissue evidence="3">Stem</tissue>
    </source>
</reference>
<gene>
    <name evidence="3" type="primary">LOC103502077</name>
</gene>
<keyword evidence="1" id="KW-0175">Coiled coil</keyword>
<proteinExistence type="predicted"/>
<dbReference type="RefSeq" id="XP_050935420.1">
    <property type="nucleotide sequence ID" value="XM_051079463.1"/>
</dbReference>
<evidence type="ECO:0000313" key="2">
    <source>
        <dbReference type="Proteomes" id="UP001652600"/>
    </source>
</evidence>